<dbReference type="Gene3D" id="1.10.10.10">
    <property type="entry name" value="Winged helix-like DNA-binding domain superfamily/Winged helix DNA-binding domain"/>
    <property type="match status" value="1"/>
</dbReference>
<gene>
    <name evidence="8" type="ORF">RFM23_05195</name>
</gene>
<name>A0ABU5AIF8_9HYPH</name>
<evidence type="ECO:0000256" key="4">
    <source>
        <dbReference type="PROSITE-ProRule" id="PRU00339"/>
    </source>
</evidence>
<dbReference type="Gene3D" id="1.25.40.10">
    <property type="entry name" value="Tetratricopeptide repeat domain"/>
    <property type="match status" value="1"/>
</dbReference>
<keyword evidence="9" id="KW-1185">Reference proteome</keyword>
<dbReference type="SUPFAM" id="SSF48452">
    <property type="entry name" value="TPR-like"/>
    <property type="match status" value="1"/>
</dbReference>
<sequence>MSRKAPEIDPKPAETITFGGFVFLTRNSELRTVEGKAVDLRSQSAEVLSVLAARPGEIVSKDALMQAIWPDTFVTDDSLIQCIADIRRALADDAHAIVETLPRRGYRLNAHPSDATDLDAAAVKERAKTRLSRRGVILAAIVLVAAAIGAYYGTEAWRAAPVRSSDMPRIAILPFDDFSAGADKGYLSDAVAEGIITELARSKTYAVIARNSSFRYRGKPTDTRQIGDELGVDYLLEGSQQKIGDRLKVTAQLLSAHDGSHVWANTYNREIGDLFAVQEEIIRTLAERVGRRIERPLQESGAARVSALHYHLMGIAEIRGNFSAARNELFRQMNLKAIEEDPNSQFGYIGLAWSYRNDAMFGWNEQDRDEALKRAAEYADKAILLAPDDAEAHNIRASIHTEAGEVEQALARYDQAIALNPSNSDILVRSTDLLLYVGRTDEAIDRIRQAMGIDPFYPDDFNWQMGWALWEKNDCGAALAAMRKMSTIPIGAHRMLAGIQACLGNKREAKEALAVFLQNTPSESISKERREWGKIWTAPGSLDRWIGHMRFAGLPEE</sequence>
<feature type="domain" description="OmpR/PhoB-type" evidence="7">
    <location>
        <begin position="13"/>
        <end position="110"/>
    </location>
</feature>
<keyword evidence="2 4" id="KW-0802">TPR repeat</keyword>
<reference evidence="8 9" key="1">
    <citation type="submission" date="2023-08" db="EMBL/GenBank/DDBJ databases">
        <title>Implementing the SeqCode for naming new Mesorhizobium species isolated from Vachellia karroo root nodules.</title>
        <authorList>
            <person name="Van Lill M."/>
        </authorList>
    </citation>
    <scope>NUCLEOTIDE SEQUENCE [LARGE SCALE GENOMIC DNA]</scope>
    <source>
        <strain evidence="8 9">VK4B</strain>
    </source>
</reference>
<dbReference type="InterPro" id="IPR051685">
    <property type="entry name" value="Ycf3/AcsC/BcsC/TPR_MFPF"/>
</dbReference>
<keyword evidence="3 5" id="KW-0238">DNA-binding</keyword>
<evidence type="ECO:0000313" key="9">
    <source>
        <dbReference type="Proteomes" id="UP001276564"/>
    </source>
</evidence>
<dbReference type="SMART" id="SM00028">
    <property type="entry name" value="TPR"/>
    <property type="match status" value="2"/>
</dbReference>
<dbReference type="InterPro" id="IPR019734">
    <property type="entry name" value="TPR_rpt"/>
</dbReference>
<dbReference type="SMART" id="SM00862">
    <property type="entry name" value="Trans_reg_C"/>
    <property type="match status" value="1"/>
</dbReference>
<proteinExistence type="predicted"/>
<keyword evidence="6" id="KW-0472">Membrane</keyword>
<feature type="repeat" description="TPR" evidence="4">
    <location>
        <begin position="390"/>
        <end position="423"/>
    </location>
</feature>
<evidence type="ECO:0000256" key="3">
    <source>
        <dbReference type="ARBA" id="ARBA00023125"/>
    </source>
</evidence>
<dbReference type="PROSITE" id="PS50005">
    <property type="entry name" value="TPR"/>
    <property type="match status" value="1"/>
</dbReference>
<feature type="transmembrane region" description="Helical" evidence="6">
    <location>
        <begin position="136"/>
        <end position="154"/>
    </location>
</feature>
<evidence type="ECO:0000256" key="1">
    <source>
        <dbReference type="ARBA" id="ARBA00022737"/>
    </source>
</evidence>
<dbReference type="Pfam" id="PF14559">
    <property type="entry name" value="TPR_19"/>
    <property type="match status" value="1"/>
</dbReference>
<dbReference type="CDD" id="cd00383">
    <property type="entry name" value="trans_reg_C"/>
    <property type="match status" value="1"/>
</dbReference>
<dbReference type="InterPro" id="IPR036388">
    <property type="entry name" value="WH-like_DNA-bd_sf"/>
</dbReference>
<dbReference type="Gene3D" id="3.40.50.10610">
    <property type="entry name" value="ABC-type transport auxiliary lipoprotein component"/>
    <property type="match status" value="1"/>
</dbReference>
<dbReference type="PROSITE" id="PS51755">
    <property type="entry name" value="OMPR_PHOB"/>
    <property type="match status" value="1"/>
</dbReference>
<feature type="DNA-binding region" description="OmpR/PhoB-type" evidence="5">
    <location>
        <begin position="13"/>
        <end position="110"/>
    </location>
</feature>
<comment type="caution">
    <text evidence="8">The sequence shown here is derived from an EMBL/GenBank/DDBJ whole genome shotgun (WGS) entry which is preliminary data.</text>
</comment>
<evidence type="ECO:0000256" key="2">
    <source>
        <dbReference type="ARBA" id="ARBA00022803"/>
    </source>
</evidence>
<protein>
    <submittedName>
        <fullName evidence="8">Winged helix-turn-helix domain-containing protein</fullName>
    </submittedName>
</protein>
<dbReference type="EMBL" id="JAVIIP010000002">
    <property type="protein sequence ID" value="MDX8537017.1"/>
    <property type="molecule type" value="Genomic_DNA"/>
</dbReference>
<dbReference type="InterPro" id="IPR011990">
    <property type="entry name" value="TPR-like_helical_dom_sf"/>
</dbReference>
<dbReference type="SUPFAM" id="SSF46894">
    <property type="entry name" value="C-terminal effector domain of the bipartite response regulators"/>
    <property type="match status" value="1"/>
</dbReference>
<organism evidence="8 9">
    <name type="scientific">Mesorhizobium abyssinicae</name>
    <dbReference type="NCBI Taxonomy" id="1209958"/>
    <lineage>
        <taxon>Bacteria</taxon>
        <taxon>Pseudomonadati</taxon>
        <taxon>Pseudomonadota</taxon>
        <taxon>Alphaproteobacteria</taxon>
        <taxon>Hyphomicrobiales</taxon>
        <taxon>Phyllobacteriaceae</taxon>
        <taxon>Mesorhizobium</taxon>
    </lineage>
</organism>
<dbReference type="PANTHER" id="PTHR44943">
    <property type="entry name" value="CELLULOSE SYNTHASE OPERON PROTEIN C"/>
    <property type="match status" value="1"/>
</dbReference>
<dbReference type="RefSeq" id="WP_320319809.1">
    <property type="nucleotide sequence ID" value="NZ_JAVIIP010000002.1"/>
</dbReference>
<evidence type="ECO:0000256" key="6">
    <source>
        <dbReference type="SAM" id="Phobius"/>
    </source>
</evidence>
<accession>A0ABU5AIF8</accession>
<keyword evidence="6" id="KW-1133">Transmembrane helix</keyword>
<evidence type="ECO:0000256" key="5">
    <source>
        <dbReference type="PROSITE-ProRule" id="PRU01091"/>
    </source>
</evidence>
<dbReference type="InterPro" id="IPR016032">
    <property type="entry name" value="Sig_transdc_resp-reg_C-effctor"/>
</dbReference>
<dbReference type="InterPro" id="IPR001867">
    <property type="entry name" value="OmpR/PhoB-type_DNA-bd"/>
</dbReference>
<keyword evidence="1" id="KW-0677">Repeat</keyword>
<keyword evidence="6" id="KW-0812">Transmembrane</keyword>
<dbReference type="PANTHER" id="PTHR44943:SF8">
    <property type="entry name" value="TPR REPEAT-CONTAINING PROTEIN MJ0263"/>
    <property type="match status" value="1"/>
</dbReference>
<dbReference type="Pfam" id="PF00486">
    <property type="entry name" value="Trans_reg_C"/>
    <property type="match status" value="1"/>
</dbReference>
<dbReference type="Proteomes" id="UP001276564">
    <property type="component" value="Unassembled WGS sequence"/>
</dbReference>
<evidence type="ECO:0000313" key="8">
    <source>
        <dbReference type="EMBL" id="MDX8537017.1"/>
    </source>
</evidence>
<evidence type="ECO:0000259" key="7">
    <source>
        <dbReference type="PROSITE" id="PS51755"/>
    </source>
</evidence>